<dbReference type="InterPro" id="IPR020449">
    <property type="entry name" value="Tscrpt_reg_AraC-type_HTH"/>
</dbReference>
<feature type="domain" description="HTH araC/xylS-type" evidence="4">
    <location>
        <begin position="161"/>
        <end position="259"/>
    </location>
</feature>
<dbReference type="SUPFAM" id="SSF46689">
    <property type="entry name" value="Homeodomain-like"/>
    <property type="match status" value="2"/>
</dbReference>
<dbReference type="PANTHER" id="PTHR43280:SF28">
    <property type="entry name" value="HTH-TYPE TRANSCRIPTIONAL ACTIVATOR RHAS"/>
    <property type="match status" value="1"/>
</dbReference>
<sequence>MKIIRKVELKQAELFYLEQGGLEYETPQGKTAFTAGSGGFVNSNVLHMSRAKDGDGAVASLLHIFNPLLISGQSGSIIDRKYVSPLMTASHVEIIGLYPDQPSHVPVLEALRQSFRISEGGYGYEIRLRAALSEIWCSLLAMAETMEKGSKYNSRSSQKIKIMLAFIHKHCGDKLSVKEIAASAFISERECFRAFRDCLNMTLVEYVTSCRIQRACWMLSEGNEPITSICQTCGLGSSSYFGKVFRSCMGCSPKEYRLKWQNSDTRWQ</sequence>
<evidence type="ECO:0000313" key="5">
    <source>
        <dbReference type="EMBL" id="CUO16818.1"/>
    </source>
</evidence>
<dbReference type="Gene3D" id="1.10.10.60">
    <property type="entry name" value="Homeodomain-like"/>
    <property type="match status" value="2"/>
</dbReference>
<reference evidence="5 6" key="1">
    <citation type="submission" date="2015-09" db="EMBL/GenBank/DDBJ databases">
        <authorList>
            <consortium name="Pathogen Informatics"/>
        </authorList>
    </citation>
    <scope>NUCLEOTIDE SEQUENCE [LARGE SCALE GENOMIC DNA]</scope>
    <source>
        <strain evidence="5 6">2789STDY5834865</strain>
    </source>
</reference>
<evidence type="ECO:0000313" key="6">
    <source>
        <dbReference type="Proteomes" id="UP000095512"/>
    </source>
</evidence>
<organism evidence="5 6">
    <name type="scientific">Enterocloster clostridioformis</name>
    <dbReference type="NCBI Taxonomy" id="1531"/>
    <lineage>
        <taxon>Bacteria</taxon>
        <taxon>Bacillati</taxon>
        <taxon>Bacillota</taxon>
        <taxon>Clostridia</taxon>
        <taxon>Lachnospirales</taxon>
        <taxon>Lachnospiraceae</taxon>
        <taxon>Enterocloster</taxon>
    </lineage>
</organism>
<gene>
    <name evidence="5" type="primary">melR_2</name>
    <name evidence="5" type="ORF">ERS852480_00563</name>
</gene>
<dbReference type="PROSITE" id="PS01124">
    <property type="entry name" value="HTH_ARAC_FAMILY_2"/>
    <property type="match status" value="1"/>
</dbReference>
<dbReference type="PRINTS" id="PR00032">
    <property type="entry name" value="HTHARAC"/>
</dbReference>
<dbReference type="PANTHER" id="PTHR43280">
    <property type="entry name" value="ARAC-FAMILY TRANSCRIPTIONAL REGULATOR"/>
    <property type="match status" value="1"/>
</dbReference>
<dbReference type="RefSeq" id="WP_057571222.1">
    <property type="nucleotide sequence ID" value="NZ_CATYWZ010000010.1"/>
</dbReference>
<proteinExistence type="predicted"/>
<dbReference type="AlphaFoldDB" id="A0A174CYI3"/>
<dbReference type="Pfam" id="PF12833">
    <property type="entry name" value="HTH_18"/>
    <property type="match status" value="1"/>
</dbReference>
<evidence type="ECO:0000256" key="2">
    <source>
        <dbReference type="ARBA" id="ARBA00023125"/>
    </source>
</evidence>
<dbReference type="InterPro" id="IPR018062">
    <property type="entry name" value="HTH_AraC-typ_CS"/>
</dbReference>
<dbReference type="Proteomes" id="UP000095512">
    <property type="component" value="Unassembled WGS sequence"/>
</dbReference>
<dbReference type="InterPro" id="IPR018060">
    <property type="entry name" value="HTH_AraC"/>
</dbReference>
<dbReference type="GO" id="GO:0043565">
    <property type="term" value="F:sequence-specific DNA binding"/>
    <property type="evidence" value="ECO:0007669"/>
    <property type="project" value="InterPro"/>
</dbReference>
<accession>A0A174CYI3</accession>
<dbReference type="SMART" id="SM00342">
    <property type="entry name" value="HTH_ARAC"/>
    <property type="match status" value="1"/>
</dbReference>
<dbReference type="PROSITE" id="PS00041">
    <property type="entry name" value="HTH_ARAC_FAMILY_1"/>
    <property type="match status" value="1"/>
</dbReference>
<keyword evidence="2" id="KW-0238">DNA-binding</keyword>
<name>A0A174CYI3_9FIRM</name>
<dbReference type="GO" id="GO:0003700">
    <property type="term" value="F:DNA-binding transcription factor activity"/>
    <property type="evidence" value="ECO:0007669"/>
    <property type="project" value="InterPro"/>
</dbReference>
<dbReference type="EMBL" id="CZAB01000003">
    <property type="protein sequence ID" value="CUO16818.1"/>
    <property type="molecule type" value="Genomic_DNA"/>
</dbReference>
<evidence type="ECO:0000259" key="4">
    <source>
        <dbReference type="PROSITE" id="PS01124"/>
    </source>
</evidence>
<protein>
    <submittedName>
        <fullName evidence="5">AraC family transcriptional regulator</fullName>
    </submittedName>
</protein>
<evidence type="ECO:0000256" key="3">
    <source>
        <dbReference type="ARBA" id="ARBA00023163"/>
    </source>
</evidence>
<keyword evidence="3" id="KW-0804">Transcription</keyword>
<keyword evidence="1" id="KW-0805">Transcription regulation</keyword>
<dbReference type="InterPro" id="IPR009057">
    <property type="entry name" value="Homeodomain-like_sf"/>
</dbReference>
<evidence type="ECO:0000256" key="1">
    <source>
        <dbReference type="ARBA" id="ARBA00023015"/>
    </source>
</evidence>